<dbReference type="GO" id="GO:0015940">
    <property type="term" value="P:pantothenate biosynthetic process"/>
    <property type="evidence" value="ECO:0007669"/>
    <property type="project" value="UniProtKB-UniRule"/>
</dbReference>
<dbReference type="GO" id="GO:0004592">
    <property type="term" value="F:pantoate-beta-alanine ligase activity"/>
    <property type="evidence" value="ECO:0007669"/>
    <property type="project" value="UniProtKB-UniRule"/>
</dbReference>
<feature type="active site" description="Proton donor" evidence="8">
    <location>
        <position position="39"/>
    </location>
</feature>
<dbReference type="FunFam" id="3.40.50.620:FF:000013">
    <property type="entry name" value="Pantothenate synthetase"/>
    <property type="match status" value="1"/>
</dbReference>
<dbReference type="HAMAP" id="MF_00158">
    <property type="entry name" value="PanC"/>
    <property type="match status" value="1"/>
</dbReference>
<organism evidence="9 10">
    <name type="scientific">Pseudolactococcus chungangensis CAU 28 = DSM 22330</name>
    <dbReference type="NCBI Taxonomy" id="1122154"/>
    <lineage>
        <taxon>Bacteria</taxon>
        <taxon>Bacillati</taxon>
        <taxon>Bacillota</taxon>
        <taxon>Bacilli</taxon>
        <taxon>Lactobacillales</taxon>
        <taxon>Streptococcaceae</taxon>
        <taxon>Pseudolactococcus</taxon>
    </lineage>
</organism>
<dbReference type="SUPFAM" id="SSF52374">
    <property type="entry name" value="Nucleotidylyl transferase"/>
    <property type="match status" value="1"/>
</dbReference>
<reference evidence="9 10" key="1">
    <citation type="submission" date="2016-11" db="EMBL/GenBank/DDBJ databases">
        <authorList>
            <person name="Jaros S."/>
            <person name="Januszkiewicz K."/>
            <person name="Wedrychowicz H."/>
        </authorList>
    </citation>
    <scope>NUCLEOTIDE SEQUENCE [LARGE SCALE GENOMIC DNA]</scope>
    <source>
        <strain evidence="9 10">DSM 22330</strain>
    </source>
</reference>
<comment type="similarity">
    <text evidence="2 8">Belongs to the pantothenate synthetase family.</text>
</comment>
<evidence type="ECO:0000256" key="1">
    <source>
        <dbReference type="ARBA" id="ARBA00004990"/>
    </source>
</evidence>
<dbReference type="STRING" id="1122154.SAMN02746068_00392"/>
<dbReference type="InterPro" id="IPR014729">
    <property type="entry name" value="Rossmann-like_a/b/a_fold"/>
</dbReference>
<comment type="subunit">
    <text evidence="8">Homodimer.</text>
</comment>
<evidence type="ECO:0000256" key="4">
    <source>
        <dbReference type="ARBA" id="ARBA00022655"/>
    </source>
</evidence>
<dbReference type="EMBL" id="FPKS01000002">
    <property type="protein sequence ID" value="SFZ71427.1"/>
    <property type="molecule type" value="Genomic_DNA"/>
</dbReference>
<comment type="miscellaneous">
    <text evidence="8">The reaction proceeds by a bi uni uni bi ping pong mechanism.</text>
</comment>
<dbReference type="NCBIfam" id="TIGR00018">
    <property type="entry name" value="panC"/>
    <property type="match status" value="1"/>
</dbReference>
<feature type="binding site" evidence="8">
    <location>
        <position position="155"/>
    </location>
    <ligand>
        <name>(R)-pantoate</name>
        <dbReference type="ChEBI" id="CHEBI:15980"/>
    </ligand>
</feature>
<evidence type="ECO:0000256" key="6">
    <source>
        <dbReference type="ARBA" id="ARBA00022840"/>
    </source>
</evidence>
<dbReference type="NCBIfam" id="TIGR00125">
    <property type="entry name" value="cyt_tran_rel"/>
    <property type="match status" value="1"/>
</dbReference>
<comment type="pathway">
    <text evidence="1 8">Cofactor biosynthesis; (R)-pantothenate biosynthesis; (R)-pantothenate from (R)-pantoate and beta-alanine: step 1/1.</text>
</comment>
<dbReference type="InterPro" id="IPR003721">
    <property type="entry name" value="Pantoate_ligase"/>
</dbReference>
<name>A0A1K2H717_9LACT</name>
<evidence type="ECO:0000256" key="5">
    <source>
        <dbReference type="ARBA" id="ARBA00022741"/>
    </source>
</evidence>
<keyword evidence="6 8" id="KW-0067">ATP-binding</keyword>
<feature type="binding site" evidence="8">
    <location>
        <position position="63"/>
    </location>
    <ligand>
        <name>beta-alanine</name>
        <dbReference type="ChEBI" id="CHEBI:57966"/>
    </ligand>
</feature>
<dbReference type="Gene3D" id="3.30.1300.10">
    <property type="entry name" value="Pantoate-beta-alanine ligase, C-terminal domain"/>
    <property type="match status" value="1"/>
</dbReference>
<protein>
    <recommendedName>
        <fullName evidence="8">Pantothenate synthetase</fullName>
        <shortName evidence="8">PS</shortName>
        <ecNumber evidence="8">6.3.2.1</ecNumber>
    </recommendedName>
    <alternativeName>
        <fullName evidence="8">Pantoate--beta-alanine ligase</fullName>
    </alternativeName>
    <alternativeName>
        <fullName evidence="8">Pantoate-activating enzyme</fullName>
    </alternativeName>
</protein>
<dbReference type="Pfam" id="PF02569">
    <property type="entry name" value="Pantoate_ligase"/>
    <property type="match status" value="1"/>
</dbReference>
<feature type="binding site" evidence="8">
    <location>
        <begin position="186"/>
        <end position="189"/>
    </location>
    <ligand>
        <name>ATP</name>
        <dbReference type="ChEBI" id="CHEBI:30616"/>
    </ligand>
</feature>
<dbReference type="InterPro" id="IPR004821">
    <property type="entry name" value="Cyt_trans-like"/>
</dbReference>
<keyword evidence="3 8" id="KW-0436">Ligase</keyword>
<feature type="binding site" evidence="8">
    <location>
        <position position="178"/>
    </location>
    <ligand>
        <name>ATP</name>
        <dbReference type="ChEBI" id="CHEBI:30616"/>
    </ligand>
</feature>
<dbReference type="FunFam" id="3.30.1300.10:FF:000001">
    <property type="entry name" value="Pantothenate synthetase"/>
    <property type="match status" value="1"/>
</dbReference>
<evidence type="ECO:0000256" key="3">
    <source>
        <dbReference type="ARBA" id="ARBA00022598"/>
    </source>
</evidence>
<proteinExistence type="inferred from homology"/>
<evidence type="ECO:0000256" key="8">
    <source>
        <dbReference type="HAMAP-Rule" id="MF_00158"/>
    </source>
</evidence>
<evidence type="ECO:0000256" key="7">
    <source>
        <dbReference type="ARBA" id="ARBA00048258"/>
    </source>
</evidence>
<dbReference type="PANTHER" id="PTHR21299:SF1">
    <property type="entry name" value="PANTOATE--BETA-ALANINE LIGASE"/>
    <property type="match status" value="1"/>
</dbReference>
<accession>A0A1K2H717</accession>
<keyword evidence="4 8" id="KW-0566">Pantothenate biosynthesis</keyword>
<dbReference type="GO" id="GO:0005737">
    <property type="term" value="C:cytoplasm"/>
    <property type="evidence" value="ECO:0007669"/>
    <property type="project" value="UniProtKB-SubCell"/>
</dbReference>
<feature type="binding site" evidence="8">
    <location>
        <begin position="32"/>
        <end position="39"/>
    </location>
    <ligand>
        <name>ATP</name>
        <dbReference type="ChEBI" id="CHEBI:30616"/>
    </ligand>
</feature>
<comment type="catalytic activity">
    <reaction evidence="7 8">
        <text>(R)-pantoate + beta-alanine + ATP = (R)-pantothenate + AMP + diphosphate + H(+)</text>
        <dbReference type="Rhea" id="RHEA:10912"/>
        <dbReference type="ChEBI" id="CHEBI:15378"/>
        <dbReference type="ChEBI" id="CHEBI:15980"/>
        <dbReference type="ChEBI" id="CHEBI:29032"/>
        <dbReference type="ChEBI" id="CHEBI:30616"/>
        <dbReference type="ChEBI" id="CHEBI:33019"/>
        <dbReference type="ChEBI" id="CHEBI:57966"/>
        <dbReference type="ChEBI" id="CHEBI:456215"/>
        <dbReference type="EC" id="6.3.2.1"/>
    </reaction>
</comment>
<dbReference type="CDD" id="cd00560">
    <property type="entry name" value="PanC"/>
    <property type="match status" value="1"/>
</dbReference>
<comment type="subcellular location">
    <subcellularLocation>
        <location evidence="8">Cytoplasm</location>
    </subcellularLocation>
</comment>
<dbReference type="Gene3D" id="3.40.50.620">
    <property type="entry name" value="HUPs"/>
    <property type="match status" value="1"/>
</dbReference>
<sequence length="285" mass="31383">MTISTATTIAELKAKLASWQSAHQTVGFVPTMGFLHEGHQSLIRKAATDNDRVVVSIFVNPTQFAAGEDLTTYPRDLAQDQFKCLEAGADLIFAPSVSEMYPSGFNTYVTTFGISELLEGKSRPTHFRGVTTVVTKLFNLVQPNKAYFGQKDAQQVAVLQQMVRDLNQNIDLVVCPIIRETDGLAKSSRNTYLSTEARQQAVVLSQALALAETLISNGELKTSNIITALKTHIQTQSLTKIDYIKIVDPATLQDINIITTDILLLLAVYVDQTRLIDNTLIHLEA</sequence>
<dbReference type="GO" id="GO:0005524">
    <property type="term" value="F:ATP binding"/>
    <property type="evidence" value="ECO:0007669"/>
    <property type="project" value="UniProtKB-KW"/>
</dbReference>
<dbReference type="OrthoDB" id="9773087at2"/>
<dbReference type="UniPathway" id="UPA00028">
    <property type="reaction ID" value="UER00005"/>
</dbReference>
<evidence type="ECO:0000313" key="9">
    <source>
        <dbReference type="EMBL" id="SFZ71427.1"/>
    </source>
</evidence>
<evidence type="ECO:0000313" key="10">
    <source>
        <dbReference type="Proteomes" id="UP000185655"/>
    </source>
</evidence>
<keyword evidence="8" id="KW-0963">Cytoplasm</keyword>
<feature type="binding site" evidence="8">
    <location>
        <position position="63"/>
    </location>
    <ligand>
        <name>(R)-pantoate</name>
        <dbReference type="ChEBI" id="CHEBI:15980"/>
    </ligand>
</feature>
<gene>
    <name evidence="8" type="primary">panC</name>
    <name evidence="9" type="ORF">SAMN02746068_00392</name>
</gene>
<dbReference type="EC" id="6.3.2.1" evidence="8"/>
<dbReference type="Proteomes" id="UP000185655">
    <property type="component" value="Unassembled WGS sequence"/>
</dbReference>
<keyword evidence="5 8" id="KW-0547">Nucleotide-binding</keyword>
<feature type="binding site" evidence="8">
    <location>
        <begin position="149"/>
        <end position="152"/>
    </location>
    <ligand>
        <name>ATP</name>
        <dbReference type="ChEBI" id="CHEBI:30616"/>
    </ligand>
</feature>
<dbReference type="PANTHER" id="PTHR21299">
    <property type="entry name" value="CYTIDYLATE KINASE/PANTOATE-BETA-ALANINE LIGASE"/>
    <property type="match status" value="1"/>
</dbReference>
<dbReference type="AlphaFoldDB" id="A0A1K2H717"/>
<evidence type="ECO:0000256" key="2">
    <source>
        <dbReference type="ARBA" id="ARBA00009256"/>
    </source>
</evidence>
<dbReference type="InterPro" id="IPR042176">
    <property type="entry name" value="Pantoate_ligase_C"/>
</dbReference>
<comment type="function">
    <text evidence="8">Catalyzes the condensation of pantoate with beta-alanine in an ATP-dependent reaction via a pantoyl-adenylate intermediate.</text>
</comment>